<dbReference type="InterPro" id="IPR018114">
    <property type="entry name" value="TRYPSIN_HIS"/>
</dbReference>
<dbReference type="PRINTS" id="PR00722">
    <property type="entry name" value="CHYMOTRYPSIN"/>
</dbReference>
<dbReference type="InterPro" id="IPR009003">
    <property type="entry name" value="Peptidase_S1_PA"/>
</dbReference>
<keyword evidence="7" id="KW-1185">Reference proteome</keyword>
<feature type="compositionally biased region" description="Acidic residues" evidence="3">
    <location>
        <begin position="281"/>
        <end position="311"/>
    </location>
</feature>
<dbReference type="GO" id="GO:0004252">
    <property type="term" value="F:serine-type endopeptidase activity"/>
    <property type="evidence" value="ECO:0007669"/>
    <property type="project" value="InterPro"/>
</dbReference>
<dbReference type="Pfam" id="PF00089">
    <property type="entry name" value="Trypsin"/>
    <property type="match status" value="1"/>
</dbReference>
<dbReference type="OrthoDB" id="6380398at2759"/>
<evidence type="ECO:0000313" key="7">
    <source>
        <dbReference type="Proteomes" id="UP001151516"/>
    </source>
</evidence>
<keyword evidence="4" id="KW-0732">Signal</keyword>
<feature type="chain" id="PRO_5040963470" description="Peptidase S1 domain-containing protein" evidence="4">
    <location>
        <begin position="16"/>
        <end position="311"/>
    </location>
</feature>
<dbReference type="SMART" id="SM00020">
    <property type="entry name" value="Tryp_SPc"/>
    <property type="match status" value="1"/>
</dbReference>
<comment type="similarity">
    <text evidence="1">Belongs to the peptidase S1 family.</text>
</comment>
<comment type="caution">
    <text evidence="6">The sequence shown here is derived from an EMBL/GenBank/DDBJ whole genome shotgun (WGS) entry which is preliminary data.</text>
</comment>
<sequence>MYSLFLLFLLPETLGLGIPRAGRIPLADERIIGGTASAIGEYPYAVSLNLTLPEGSGLCGGTLITDRVVVTAAHCVTNPDTGAILSPKSVRVGLGSQKLREQRHVQALEVHAHPLFQPPVSSSDIALIVIDPQAPSLKPAAIYAGHIPPMARVTAVGWGMTSATGGFGSVPNSLQETELVVGSQKECREFVPGYESSDGPQICTQNKLLLGKDTCQGDSGTGVFITVAGSRYLAGLTSYGANLMGDPTCALDDGFGVYTRVSYFRSFIDSVASPSNKLAAEDDGAQNVDEVDDEEDEGEEENNVEDEEEGD</sequence>
<feature type="domain" description="Peptidase S1" evidence="5">
    <location>
        <begin position="31"/>
        <end position="273"/>
    </location>
</feature>
<proteinExistence type="inferred from homology"/>
<dbReference type="EMBL" id="JANBTX010000014">
    <property type="protein sequence ID" value="KAJ2690229.1"/>
    <property type="molecule type" value="Genomic_DNA"/>
</dbReference>
<evidence type="ECO:0000256" key="4">
    <source>
        <dbReference type="SAM" id="SignalP"/>
    </source>
</evidence>
<dbReference type="Gene3D" id="2.40.10.10">
    <property type="entry name" value="Trypsin-like serine proteases"/>
    <property type="match status" value="1"/>
</dbReference>
<dbReference type="GO" id="GO:0006508">
    <property type="term" value="P:proteolysis"/>
    <property type="evidence" value="ECO:0007669"/>
    <property type="project" value="InterPro"/>
</dbReference>
<feature type="region of interest" description="Disordered" evidence="3">
    <location>
        <begin position="275"/>
        <end position="311"/>
    </location>
</feature>
<protein>
    <recommendedName>
        <fullName evidence="5">Peptidase S1 domain-containing protein</fullName>
    </recommendedName>
</protein>
<dbReference type="PANTHER" id="PTHR24276">
    <property type="entry name" value="POLYSERASE-RELATED"/>
    <property type="match status" value="1"/>
</dbReference>
<dbReference type="Proteomes" id="UP001151516">
    <property type="component" value="Unassembled WGS sequence"/>
</dbReference>
<evidence type="ECO:0000256" key="3">
    <source>
        <dbReference type="SAM" id="MobiDB-lite"/>
    </source>
</evidence>
<evidence type="ECO:0000259" key="5">
    <source>
        <dbReference type="PROSITE" id="PS50240"/>
    </source>
</evidence>
<dbReference type="PANTHER" id="PTHR24276:SF98">
    <property type="entry name" value="FI18310P1-RELATED"/>
    <property type="match status" value="1"/>
</dbReference>
<dbReference type="InterPro" id="IPR001254">
    <property type="entry name" value="Trypsin_dom"/>
</dbReference>
<evidence type="ECO:0000313" key="6">
    <source>
        <dbReference type="EMBL" id="KAJ2690229.1"/>
    </source>
</evidence>
<organism evidence="6 7">
    <name type="scientific">Coemansia spiralis</name>
    <dbReference type="NCBI Taxonomy" id="417178"/>
    <lineage>
        <taxon>Eukaryota</taxon>
        <taxon>Fungi</taxon>
        <taxon>Fungi incertae sedis</taxon>
        <taxon>Zoopagomycota</taxon>
        <taxon>Kickxellomycotina</taxon>
        <taxon>Kickxellomycetes</taxon>
        <taxon>Kickxellales</taxon>
        <taxon>Kickxellaceae</taxon>
        <taxon>Coemansia</taxon>
    </lineage>
</organism>
<evidence type="ECO:0000256" key="1">
    <source>
        <dbReference type="ARBA" id="ARBA00007664"/>
    </source>
</evidence>
<dbReference type="CDD" id="cd00190">
    <property type="entry name" value="Tryp_SPc"/>
    <property type="match status" value="1"/>
</dbReference>
<reference evidence="6" key="1">
    <citation type="submission" date="2022-07" db="EMBL/GenBank/DDBJ databases">
        <title>Phylogenomic reconstructions and comparative analyses of Kickxellomycotina fungi.</title>
        <authorList>
            <person name="Reynolds N.K."/>
            <person name="Stajich J.E."/>
            <person name="Barry K."/>
            <person name="Grigoriev I.V."/>
            <person name="Crous P."/>
            <person name="Smith M.E."/>
        </authorList>
    </citation>
    <scope>NUCLEOTIDE SEQUENCE</scope>
    <source>
        <strain evidence="6">CBS 109367</strain>
    </source>
</reference>
<dbReference type="SUPFAM" id="SSF50494">
    <property type="entry name" value="Trypsin-like serine proteases"/>
    <property type="match status" value="1"/>
</dbReference>
<dbReference type="PROSITE" id="PS00134">
    <property type="entry name" value="TRYPSIN_HIS"/>
    <property type="match status" value="1"/>
</dbReference>
<dbReference type="InterPro" id="IPR001314">
    <property type="entry name" value="Peptidase_S1A"/>
</dbReference>
<feature type="signal peptide" evidence="4">
    <location>
        <begin position="1"/>
        <end position="15"/>
    </location>
</feature>
<dbReference type="InterPro" id="IPR043504">
    <property type="entry name" value="Peptidase_S1_PA_chymotrypsin"/>
</dbReference>
<dbReference type="PROSITE" id="PS50240">
    <property type="entry name" value="TRYPSIN_DOM"/>
    <property type="match status" value="1"/>
</dbReference>
<gene>
    <name evidence="6" type="ORF">IWW39_000910</name>
</gene>
<evidence type="ECO:0000256" key="2">
    <source>
        <dbReference type="ARBA" id="ARBA00023157"/>
    </source>
</evidence>
<keyword evidence="2" id="KW-1015">Disulfide bond</keyword>
<accession>A0A9W8GR95</accession>
<name>A0A9W8GR95_9FUNG</name>
<dbReference type="InterPro" id="IPR050430">
    <property type="entry name" value="Peptidase_S1"/>
</dbReference>
<dbReference type="AlphaFoldDB" id="A0A9W8GR95"/>